<accession>A0ABR0E461</accession>
<evidence type="ECO:0000256" key="7">
    <source>
        <dbReference type="SAM" id="MobiDB-lite"/>
    </source>
</evidence>
<keyword evidence="4" id="KW-0863">Zinc-finger</keyword>
<dbReference type="PANTHER" id="PTHR40626">
    <property type="entry name" value="MIP31509P"/>
    <property type="match status" value="1"/>
</dbReference>
<evidence type="ECO:0000259" key="8">
    <source>
        <dbReference type="Pfam" id="PF04082"/>
    </source>
</evidence>
<feature type="domain" description="Xylanolytic transcriptional activator regulatory" evidence="8">
    <location>
        <begin position="188"/>
        <end position="450"/>
    </location>
</feature>
<keyword evidence="5" id="KW-0862">Zinc</keyword>
<dbReference type="InterPro" id="IPR007219">
    <property type="entry name" value="XnlR_reg_dom"/>
</dbReference>
<name>A0ABR0E461_ZASCE</name>
<reference evidence="9 10" key="1">
    <citation type="journal article" date="2023" name="G3 (Bethesda)">
        <title>A chromosome-level genome assembly of Zasmidium syzygii isolated from banana leaves.</title>
        <authorList>
            <person name="van Westerhoven A.C."/>
            <person name="Mehrabi R."/>
            <person name="Talebi R."/>
            <person name="Steentjes M.B.F."/>
            <person name="Corcolon B."/>
            <person name="Chong P.A."/>
            <person name="Kema G.H.J."/>
            <person name="Seidl M.F."/>
        </authorList>
    </citation>
    <scope>NUCLEOTIDE SEQUENCE [LARGE SCALE GENOMIC DNA]</scope>
    <source>
        <strain evidence="9 10">P124</strain>
    </source>
</reference>
<organism evidence="9 10">
    <name type="scientific">Zasmidium cellare</name>
    <name type="common">Wine cellar mold</name>
    <name type="synonym">Racodium cellare</name>
    <dbReference type="NCBI Taxonomy" id="395010"/>
    <lineage>
        <taxon>Eukaryota</taxon>
        <taxon>Fungi</taxon>
        <taxon>Dikarya</taxon>
        <taxon>Ascomycota</taxon>
        <taxon>Pezizomycotina</taxon>
        <taxon>Dothideomycetes</taxon>
        <taxon>Dothideomycetidae</taxon>
        <taxon>Mycosphaerellales</taxon>
        <taxon>Mycosphaerellaceae</taxon>
        <taxon>Zasmidium</taxon>
    </lineage>
</organism>
<evidence type="ECO:0000256" key="2">
    <source>
        <dbReference type="ARBA" id="ARBA00022723"/>
    </source>
</evidence>
<proteinExistence type="predicted"/>
<comment type="subcellular location">
    <subcellularLocation>
        <location evidence="1">Nucleus</location>
    </subcellularLocation>
</comment>
<evidence type="ECO:0000256" key="4">
    <source>
        <dbReference type="ARBA" id="ARBA00022771"/>
    </source>
</evidence>
<dbReference type="Proteomes" id="UP001305779">
    <property type="component" value="Unassembled WGS sequence"/>
</dbReference>
<dbReference type="InterPro" id="IPR051059">
    <property type="entry name" value="VerF-like"/>
</dbReference>
<evidence type="ECO:0000313" key="10">
    <source>
        <dbReference type="Proteomes" id="UP001305779"/>
    </source>
</evidence>
<dbReference type="EMBL" id="JAXOVC010000011">
    <property type="protein sequence ID" value="KAK4496026.1"/>
    <property type="molecule type" value="Genomic_DNA"/>
</dbReference>
<dbReference type="Pfam" id="PF04082">
    <property type="entry name" value="Fungal_trans"/>
    <property type="match status" value="1"/>
</dbReference>
<keyword evidence="3" id="KW-0677">Repeat</keyword>
<keyword evidence="6" id="KW-0539">Nucleus</keyword>
<evidence type="ECO:0000313" key="9">
    <source>
        <dbReference type="EMBL" id="KAK4496026.1"/>
    </source>
</evidence>
<evidence type="ECO:0000256" key="3">
    <source>
        <dbReference type="ARBA" id="ARBA00022737"/>
    </source>
</evidence>
<evidence type="ECO:0000256" key="5">
    <source>
        <dbReference type="ARBA" id="ARBA00022833"/>
    </source>
</evidence>
<evidence type="ECO:0000256" key="6">
    <source>
        <dbReference type="ARBA" id="ARBA00023242"/>
    </source>
</evidence>
<gene>
    <name evidence="9" type="ORF">PRZ48_013295</name>
</gene>
<keyword evidence="10" id="KW-1185">Reference proteome</keyword>
<protein>
    <recommendedName>
        <fullName evidence="8">Xylanolytic transcriptional activator regulatory domain-containing protein</fullName>
    </recommendedName>
</protein>
<evidence type="ECO:0000256" key="1">
    <source>
        <dbReference type="ARBA" id="ARBA00004123"/>
    </source>
</evidence>
<feature type="region of interest" description="Disordered" evidence="7">
    <location>
        <begin position="1"/>
        <end position="40"/>
    </location>
</feature>
<dbReference type="PANTHER" id="PTHR40626:SF1">
    <property type="entry name" value="TRANSCRIPTION FACTOR WITH C2H2 AND ZN(2)-CYS(6) DNA BINDING DOMAIN (EUROFUNG)"/>
    <property type="match status" value="1"/>
</dbReference>
<comment type="caution">
    <text evidence="9">The sequence shown here is derived from an EMBL/GenBank/DDBJ whole genome shotgun (WGS) entry which is preliminary data.</text>
</comment>
<sequence>MPKTRWPYLAAQDTWTPSSSARSSAARSQPSADQQLPGAGNIERRRVSLSFLLSSTDDKQDYFTEKAIGDEPDHTLLGPTCLTATHDQSPGDVMLDLDQSQMFFDVDMLLMPLELDGFGAADDSLNTLIFPKPWETSLATRIETLKSDLSGYTHSCPVKLSFGRGDLAAFFTVANVQSFATTFCHKRHYQYPIIHWPTFVLEEAPIPLLLAISLTGAAYSLSKENGSKHVANARKFYPVADAYIFDQLEILSTKESDQGRQSNHTLQVCQAALLMYGLEVLMSSDPSMQQVAITKRLPTLISKLRMLDLIGCRHDPTEDWELFLHREQIIRLVAWTYCGDCLATLVSNKPPGFSLPEMSGDLPCEPSTWEVDTALRFESSQHRSKPTHHTLAELVASLLNHRQIDDLKSVPTFHLHVVLCAFQQHIYNLHVTMTLVEQSSRILKALSTWRSLWVNAISSLSDRDRQQVGVAKHVYELECLTKRIVEVAISPEAASSPYLRRIPSSGERIVHEFIRDHVSAPDPLGSPQQKAAHVLTPIFTPAPTPTPNLLHRRDAITTIPVSSCLPYANPEEDIISVCQCSGYDGYVTMQANGSCDVTAVTTVTTSNNLYPFTFTSANSAIIAYETTTVWASGGPPMGTGASSYIQHGKSLTIEINPTASQNVGELTGTSLFTAVSNALVTACGTPTSGTPITTCTPATISAVSYMEGSTIAEGDLELAVPLISVSDPNTMQALVVAVAGAFQANSLIKNNTQSVQAWPDTVCGGETNPCMHGPSTVEMTTINSIAQAIYTSDIASEDSHVQNLQAILAFEKGSAGKAACSKEALIMDSLAAIGAFLAILGTIPGFEWMEAEAEVMVVVDTGMDTANAALAGGAEAVSLACEVSEAKGGE</sequence>
<feature type="compositionally biased region" description="Low complexity" evidence="7">
    <location>
        <begin position="17"/>
        <end position="32"/>
    </location>
</feature>
<dbReference type="CDD" id="cd12148">
    <property type="entry name" value="fungal_TF_MHR"/>
    <property type="match status" value="1"/>
</dbReference>
<keyword evidence="2" id="KW-0479">Metal-binding</keyword>